<dbReference type="InterPro" id="IPR036318">
    <property type="entry name" value="FAD-bd_PCMH-like_sf"/>
</dbReference>
<evidence type="ECO:0000256" key="2">
    <source>
        <dbReference type="ARBA" id="ARBA00005466"/>
    </source>
</evidence>
<keyword evidence="3" id="KW-0285">Flavoprotein</keyword>
<dbReference type="InterPro" id="IPR016169">
    <property type="entry name" value="FAD-bd_PCMH_sub2"/>
</dbReference>
<dbReference type="InterPro" id="IPR016166">
    <property type="entry name" value="FAD-bd_PCMH"/>
</dbReference>
<dbReference type="Proteomes" id="UP000662373">
    <property type="component" value="Unassembled WGS sequence"/>
</dbReference>
<dbReference type="Gene3D" id="3.30.43.10">
    <property type="entry name" value="Uridine Diphospho-n-acetylenolpyruvylglucosamine Reductase, domain 2"/>
    <property type="match status" value="1"/>
</dbReference>
<protein>
    <submittedName>
        <fullName evidence="7">FAD-binding oxidoreductase</fullName>
    </submittedName>
</protein>
<dbReference type="PROSITE" id="PS00862">
    <property type="entry name" value="OX2_COVAL_FAD"/>
    <property type="match status" value="1"/>
</dbReference>
<dbReference type="InterPro" id="IPR006094">
    <property type="entry name" value="Oxid_FAD_bind_N"/>
</dbReference>
<evidence type="ECO:0000256" key="5">
    <source>
        <dbReference type="ARBA" id="ARBA00023002"/>
    </source>
</evidence>
<gene>
    <name evidence="7" type="ORF">JEM65_17795</name>
</gene>
<evidence type="ECO:0000313" key="8">
    <source>
        <dbReference type="Proteomes" id="UP000662373"/>
    </source>
</evidence>
<dbReference type="PANTHER" id="PTHR42973:SF39">
    <property type="entry name" value="FAD-BINDING PCMH-TYPE DOMAIN-CONTAINING PROTEIN"/>
    <property type="match status" value="1"/>
</dbReference>
<dbReference type="EMBL" id="JAEHJZ010000047">
    <property type="protein sequence ID" value="MBJ7882491.1"/>
    <property type="molecule type" value="Genomic_DNA"/>
</dbReference>
<keyword evidence="5" id="KW-0560">Oxidoreductase</keyword>
<sequence length="461" mass="50955">MKNSVKEMAPQIIKAFAAQLNGRIILPSDEDYNTTREVYNAMIDKRPGLFAMCQNADDVKAAVNFGRDHNLLVAIRGGGHNGAGLGICDDGLVIDLSGIKHVDVDTSNNTVKVGGGNIWNEVDQVTHQYGLAIPSGMISTTGVGGLTLGGGIGYLTRRYGLTIDNLLEADMVLADGTFVTVNANENTDLFWAIRGGGGNFGVVTSFTFQAHPVKMIIGGPTLWPIEKVEAIMAWYDKFIQKAPEDLNGFIATMIIPESPFPEHLHNKMFCGIVWCYVGDPDKFEQLFKPVLDLNPIFAHVGEMPYPAIQTLFDGLLPKGLQWYWRADFFNELTPEVTAQHLKFGSKIPTPLSQMHLYPITGAASRVGAEETPWAYRDAKYAGVYVGVDPEPDNASKITDWCKDYYNALHPYSAGGAYSNFMMEEGPDRVKASYKHNYERLVNIKRAYDPDNLFRVNQNIKV</sequence>
<evidence type="ECO:0000256" key="4">
    <source>
        <dbReference type="ARBA" id="ARBA00022827"/>
    </source>
</evidence>
<name>A0A934KWC0_9FLAO</name>
<dbReference type="InterPro" id="IPR016167">
    <property type="entry name" value="FAD-bd_PCMH_sub1"/>
</dbReference>
<dbReference type="GO" id="GO:0071949">
    <property type="term" value="F:FAD binding"/>
    <property type="evidence" value="ECO:0007669"/>
    <property type="project" value="InterPro"/>
</dbReference>
<comment type="similarity">
    <text evidence="2">Belongs to the oxygen-dependent FAD-linked oxidoreductase family.</text>
</comment>
<dbReference type="Pfam" id="PF01565">
    <property type="entry name" value="FAD_binding_4"/>
    <property type="match status" value="1"/>
</dbReference>
<dbReference type="InterPro" id="IPR012951">
    <property type="entry name" value="BBE"/>
</dbReference>
<dbReference type="Pfam" id="PF08031">
    <property type="entry name" value="BBE"/>
    <property type="match status" value="1"/>
</dbReference>
<dbReference type="Gene3D" id="3.40.462.20">
    <property type="match status" value="1"/>
</dbReference>
<keyword evidence="8" id="KW-1185">Reference proteome</keyword>
<reference evidence="7 8" key="1">
    <citation type="submission" date="2020-09" db="EMBL/GenBank/DDBJ databases">
        <title>Draft genome of Gelidibacter salicanalis PAMC21136.</title>
        <authorList>
            <person name="Park H."/>
        </authorList>
    </citation>
    <scope>NUCLEOTIDE SEQUENCE [LARGE SCALE GENOMIC DNA]</scope>
    <source>
        <strain evidence="7 8">PAMC21136</strain>
    </source>
</reference>
<dbReference type="GO" id="GO:0016491">
    <property type="term" value="F:oxidoreductase activity"/>
    <property type="evidence" value="ECO:0007669"/>
    <property type="project" value="UniProtKB-KW"/>
</dbReference>
<keyword evidence="4" id="KW-0274">FAD</keyword>
<dbReference type="RefSeq" id="WP_199602569.1">
    <property type="nucleotide sequence ID" value="NZ_JAEHJZ010000047.1"/>
</dbReference>
<feature type="domain" description="FAD-binding PCMH-type" evidence="6">
    <location>
        <begin position="42"/>
        <end position="213"/>
    </location>
</feature>
<accession>A0A934KWC0</accession>
<comment type="cofactor">
    <cofactor evidence="1">
        <name>FAD</name>
        <dbReference type="ChEBI" id="CHEBI:57692"/>
    </cofactor>
</comment>
<dbReference type="AlphaFoldDB" id="A0A934KWC0"/>
<proteinExistence type="inferred from homology"/>
<dbReference type="PANTHER" id="PTHR42973">
    <property type="entry name" value="BINDING OXIDOREDUCTASE, PUTATIVE (AFU_ORTHOLOGUE AFUA_1G17690)-RELATED"/>
    <property type="match status" value="1"/>
</dbReference>
<dbReference type="InterPro" id="IPR050416">
    <property type="entry name" value="FAD-linked_Oxidoreductase"/>
</dbReference>
<evidence type="ECO:0000259" key="6">
    <source>
        <dbReference type="PROSITE" id="PS51387"/>
    </source>
</evidence>
<dbReference type="PROSITE" id="PS51387">
    <property type="entry name" value="FAD_PCMH"/>
    <property type="match status" value="1"/>
</dbReference>
<dbReference type="InterPro" id="IPR006093">
    <property type="entry name" value="Oxy_OxRdtase_FAD_BS"/>
</dbReference>
<organism evidence="7 8">
    <name type="scientific">Gelidibacter salicanalis</name>
    <dbReference type="NCBI Taxonomy" id="291193"/>
    <lineage>
        <taxon>Bacteria</taxon>
        <taxon>Pseudomonadati</taxon>
        <taxon>Bacteroidota</taxon>
        <taxon>Flavobacteriia</taxon>
        <taxon>Flavobacteriales</taxon>
        <taxon>Flavobacteriaceae</taxon>
        <taxon>Gelidibacter</taxon>
    </lineage>
</organism>
<evidence type="ECO:0000313" key="7">
    <source>
        <dbReference type="EMBL" id="MBJ7882491.1"/>
    </source>
</evidence>
<evidence type="ECO:0000256" key="3">
    <source>
        <dbReference type="ARBA" id="ARBA00022630"/>
    </source>
</evidence>
<comment type="caution">
    <text evidence="7">The sequence shown here is derived from an EMBL/GenBank/DDBJ whole genome shotgun (WGS) entry which is preliminary data.</text>
</comment>
<dbReference type="SUPFAM" id="SSF56176">
    <property type="entry name" value="FAD-binding/transporter-associated domain-like"/>
    <property type="match status" value="1"/>
</dbReference>
<evidence type="ECO:0000256" key="1">
    <source>
        <dbReference type="ARBA" id="ARBA00001974"/>
    </source>
</evidence>
<dbReference type="Gene3D" id="3.30.465.10">
    <property type="match status" value="1"/>
</dbReference>